<evidence type="ECO:0000313" key="3">
    <source>
        <dbReference type="Proteomes" id="UP000025227"/>
    </source>
</evidence>
<dbReference type="GO" id="GO:0043296">
    <property type="term" value="C:apical junction complex"/>
    <property type="evidence" value="ECO:0007669"/>
    <property type="project" value="TreeGrafter"/>
</dbReference>
<dbReference type="InterPro" id="IPR038825">
    <property type="entry name" value="Apical_junction"/>
</dbReference>
<dbReference type="Proteomes" id="UP000025227">
    <property type="component" value="Unplaced"/>
</dbReference>
<keyword evidence="3" id="KW-1185">Reference proteome</keyword>
<evidence type="ECO:0000256" key="2">
    <source>
        <dbReference type="SAM" id="MobiDB-lite"/>
    </source>
</evidence>
<dbReference type="AlphaFoldDB" id="A0A7I4Z2Q5"/>
<evidence type="ECO:0000313" key="4">
    <source>
        <dbReference type="WBParaSite" id="HCON_00180690-00001"/>
    </source>
</evidence>
<feature type="region of interest" description="Disordered" evidence="2">
    <location>
        <begin position="691"/>
        <end position="726"/>
    </location>
</feature>
<name>A0A7I4Z2Q5_HAECO</name>
<keyword evidence="1" id="KW-0175">Coiled coil</keyword>
<feature type="region of interest" description="Disordered" evidence="2">
    <location>
        <begin position="366"/>
        <end position="385"/>
    </location>
</feature>
<feature type="compositionally biased region" description="Polar residues" evidence="2">
    <location>
        <begin position="713"/>
        <end position="723"/>
    </location>
</feature>
<protein>
    <submittedName>
        <fullName evidence="4">TPH domain-containing protein</fullName>
    </submittedName>
</protein>
<organism evidence="3 4">
    <name type="scientific">Haemonchus contortus</name>
    <name type="common">Barber pole worm</name>
    <dbReference type="NCBI Taxonomy" id="6289"/>
    <lineage>
        <taxon>Eukaryota</taxon>
        <taxon>Metazoa</taxon>
        <taxon>Ecdysozoa</taxon>
        <taxon>Nematoda</taxon>
        <taxon>Chromadorea</taxon>
        <taxon>Rhabditida</taxon>
        <taxon>Rhabditina</taxon>
        <taxon>Rhabditomorpha</taxon>
        <taxon>Strongyloidea</taxon>
        <taxon>Trichostrongylidae</taxon>
        <taxon>Haemonchus</taxon>
    </lineage>
</organism>
<dbReference type="WBParaSite" id="HCON_00180690-00001">
    <property type="protein sequence ID" value="HCON_00180690-00001"/>
    <property type="gene ID" value="HCON_00180690"/>
</dbReference>
<dbReference type="GO" id="GO:0045216">
    <property type="term" value="P:cell-cell junction organization"/>
    <property type="evidence" value="ECO:0007669"/>
    <property type="project" value="InterPro"/>
</dbReference>
<feature type="region of interest" description="Disordered" evidence="2">
    <location>
        <begin position="910"/>
        <end position="946"/>
    </location>
</feature>
<dbReference type="OrthoDB" id="6431454at2759"/>
<feature type="region of interest" description="Disordered" evidence="2">
    <location>
        <begin position="431"/>
        <end position="509"/>
    </location>
</feature>
<feature type="region of interest" description="Disordered" evidence="2">
    <location>
        <begin position="568"/>
        <end position="587"/>
    </location>
</feature>
<dbReference type="OMA" id="YYRREVM"/>
<reference evidence="4" key="1">
    <citation type="submission" date="2020-12" db="UniProtKB">
        <authorList>
            <consortium name="WormBaseParasite"/>
        </authorList>
    </citation>
    <scope>IDENTIFICATION</scope>
    <source>
        <strain evidence="4">MHco3</strain>
    </source>
</reference>
<feature type="region of interest" description="Disordered" evidence="2">
    <location>
        <begin position="317"/>
        <end position="338"/>
    </location>
</feature>
<evidence type="ECO:0000256" key="1">
    <source>
        <dbReference type="SAM" id="Coils"/>
    </source>
</evidence>
<feature type="compositionally biased region" description="Basic and acidic residues" evidence="2">
    <location>
        <begin position="910"/>
        <end position="922"/>
    </location>
</feature>
<dbReference type="PANTHER" id="PTHR21517:SF3">
    <property type="entry name" value="APICAL JUNCTION COMPONENT 1 HOMOLOG"/>
    <property type="match status" value="1"/>
</dbReference>
<feature type="coiled-coil region" evidence="1">
    <location>
        <begin position="133"/>
        <end position="161"/>
    </location>
</feature>
<accession>A0A7I4Z2Q5</accession>
<dbReference type="PANTHER" id="PTHR21517">
    <property type="entry name" value="APICAL JUNCTION COMPONENT 1 HOMOLOG"/>
    <property type="match status" value="1"/>
</dbReference>
<sequence>MSLLPSNPPPLAAVGNVGAKSVCSSHEDVLSEQVPPSAIVREIPVFRTPSIASTAVSVYKMPSTSLYGKRDVQDEYYRREVMTRTVITRSSEALSQAAPLGRSSPIEVYDTVADPNVREERSVDFKIKYHFDIEEQERLIRDQQEKRKKEEEEEERRRRDEESRRAWEMRELEILDHIRLDREQKRKYLQNSLLERERMEKERIERDRSKREIVEMQRRADWERRESERRGLEEEELARRRQLENDRIEREKTEAERLERIRLEREKEQLERERNEKERKEKERVELERIERDRIEREKIEVERIERIKRERIEWEQRERDKERAEKERLRQEREELERLERERKQLELKERELLEVQIREAVEREKQRLADEEREARRREEERREANLLADIQRRADERERLRKVQEREEKERLERIRREQQRVEIERAEAEKREKERLEDERRERELFEAQQRQKEQRERERSEDIQRETKLQEEEVREKARRDAERRAAAERERKRREQEEKEKLTAYELERAATVRKLQREVDLEREREREELDRKAMEIAEMERKANERREIERLEDERSLAELKEKERRNQEVRNRERREAEERAVARKLEDRISRDKLDLIVRERTAKELFEADKRRLLAEKEALSKRRRYLTSSETLQKLTKPPYFSRESLTTSEFTTKVERKMVERVDRKVWVDEMNALSQQVVPQSNDSTSEENVRDRVYNPNDLNKNGSARTSRYRAKMEKARREFIASGSDPNDSVAERFRRSQDDLVQRSRLDYRGPLLQKFHDGEFKKSKNDVDVISGYPRIGPSLYGEEFERLLEQTEQKYTTYRARMSQPNLHSRSRHWSTSYLETDVDTGKPEMTTAAIKVEETNLDDVHHRCGSVVDYQHRSMRDLSDESQVSTHIRSRSADYLMDKRSREETIPPENQLRKSLNESALKTSHVPYAEMRSRQSTEKLTVPDWYRGNRVTARPTDVDITLPRSDQSELVPGHIEQHHSRRQPDPYSSIFWFKKSALLSSPEFPKGMFGRYKNEIEDMRRSRSLLHESAEENRLVVTL</sequence>
<dbReference type="GO" id="GO:0005886">
    <property type="term" value="C:plasma membrane"/>
    <property type="evidence" value="ECO:0007669"/>
    <property type="project" value="TreeGrafter"/>
</dbReference>
<proteinExistence type="predicted"/>